<evidence type="ECO:0000313" key="2">
    <source>
        <dbReference type="EMBL" id="ADC46484.1"/>
    </source>
</evidence>
<reference evidence="2 3" key="1">
    <citation type="journal article" date="2010" name="PLoS ONE">
        <title>The genome sequence of the rumen methanogen Methanobrevibacter ruminantium reveals new possibilities for controlling ruminant methane emissions.</title>
        <authorList>
            <person name="Leahy S.C."/>
            <person name="Kelly W.J."/>
            <person name="Altermann E."/>
            <person name="Ronimus R.S."/>
            <person name="Yeoman C.J."/>
            <person name="Pacheco D.M."/>
            <person name="Li D."/>
            <person name="Kong Z."/>
            <person name="McTavish S."/>
            <person name="Sang C."/>
            <person name="Lambie S.C."/>
            <person name="Janssen P.H."/>
            <person name="Dey D."/>
            <person name="Attwood G.T."/>
        </authorList>
    </citation>
    <scope>NUCLEOTIDE SEQUENCE [LARGE SCALE GENOMIC DNA]</scope>
    <source>
        <strain evidence="3">ATCC 35063 / DSM 1093 / JCM 13430 / OCM 146 / M1</strain>
    </source>
</reference>
<name>D3E1S3_METRM</name>
<evidence type="ECO:0000313" key="3">
    <source>
        <dbReference type="Proteomes" id="UP000008680"/>
    </source>
</evidence>
<dbReference type="Proteomes" id="UP000008680">
    <property type="component" value="Chromosome"/>
</dbReference>
<dbReference type="eggNOG" id="arCOG00826">
    <property type="taxonomic scope" value="Archaea"/>
</dbReference>
<accession>D3E1S3</accession>
<dbReference type="PANTHER" id="PTHR39173">
    <property type="entry name" value="ACETYLTRANSFERASE"/>
    <property type="match status" value="1"/>
</dbReference>
<evidence type="ECO:0000259" key="1">
    <source>
        <dbReference type="PROSITE" id="PS51186"/>
    </source>
</evidence>
<dbReference type="PANTHER" id="PTHR39173:SF1">
    <property type="entry name" value="ACETYLTRANSFERASE"/>
    <property type="match status" value="1"/>
</dbReference>
<feature type="domain" description="N-acetyltransferase" evidence="1">
    <location>
        <begin position="1"/>
        <end position="167"/>
    </location>
</feature>
<proteinExistence type="predicted"/>
<organism evidence="2 3">
    <name type="scientific">Methanobrevibacter ruminantium (strain ATCC 35063 / DSM 1093 / JCM 13430 / OCM 146 / M1)</name>
    <name type="common">Methanobacterium ruminantium</name>
    <dbReference type="NCBI Taxonomy" id="634498"/>
    <lineage>
        <taxon>Archaea</taxon>
        <taxon>Methanobacteriati</taxon>
        <taxon>Methanobacteriota</taxon>
        <taxon>Methanomada group</taxon>
        <taxon>Methanobacteria</taxon>
        <taxon>Methanobacteriales</taxon>
        <taxon>Methanobacteriaceae</taxon>
        <taxon>Methanobrevibacter</taxon>
    </lineage>
</organism>
<dbReference type="InterPro" id="IPR016181">
    <property type="entry name" value="Acyl_CoA_acyltransferase"/>
</dbReference>
<sequence>MEYRLPRMEDEDDIRDFIRECCYVEECYVMLKQELLLSDYSKWVSLIHRYASLGNGKWGRSLLLLAYDGSRLVGILPIRYEISEDYAFLYGNIGYHVRPSLRNMGYATKMLKHGLEICKEKGMARVIVGCDRDNLASSAVIKKCGGVRLRTFNDSYGVNDYYGIYLSSE</sequence>
<dbReference type="SUPFAM" id="SSF55729">
    <property type="entry name" value="Acyl-CoA N-acyltransferases (Nat)"/>
    <property type="match status" value="1"/>
</dbReference>
<dbReference type="Pfam" id="PF13302">
    <property type="entry name" value="Acetyltransf_3"/>
    <property type="match status" value="1"/>
</dbReference>
<keyword evidence="3" id="KW-1185">Reference proteome</keyword>
<dbReference type="Gene3D" id="3.40.630.30">
    <property type="match status" value="1"/>
</dbReference>
<dbReference type="EMBL" id="CP001719">
    <property type="protein sequence ID" value="ADC46484.1"/>
    <property type="molecule type" value="Genomic_DNA"/>
</dbReference>
<dbReference type="PROSITE" id="PS51186">
    <property type="entry name" value="GNAT"/>
    <property type="match status" value="1"/>
</dbReference>
<dbReference type="KEGG" id="mru:mru_0633"/>
<dbReference type="HOGENOM" id="CLU_113231_1_0_2"/>
<dbReference type="GeneID" id="8770280"/>
<dbReference type="CDD" id="cd04301">
    <property type="entry name" value="NAT_SF"/>
    <property type="match status" value="1"/>
</dbReference>
<dbReference type="OrthoDB" id="359441at2157"/>
<dbReference type="PATRIC" id="fig|634498.28.peg.635"/>
<dbReference type="RefSeq" id="WP_012955435.1">
    <property type="nucleotide sequence ID" value="NC_013790.1"/>
</dbReference>
<dbReference type="InterPro" id="IPR000182">
    <property type="entry name" value="GNAT_dom"/>
</dbReference>
<protein>
    <submittedName>
        <fullName evidence="2">Acetyltransferase GNAT family</fullName>
    </submittedName>
</protein>
<dbReference type="GO" id="GO:0016747">
    <property type="term" value="F:acyltransferase activity, transferring groups other than amino-acyl groups"/>
    <property type="evidence" value="ECO:0007669"/>
    <property type="project" value="InterPro"/>
</dbReference>
<gene>
    <name evidence="2" type="ordered locus">mru_0633</name>
</gene>
<dbReference type="AlphaFoldDB" id="D3E1S3"/>